<comment type="caution">
    <text evidence="2">The sequence shown here is derived from an EMBL/GenBank/DDBJ whole genome shotgun (WGS) entry which is preliminary data.</text>
</comment>
<accession>A0A9P4TTI4</accession>
<dbReference type="PANTHER" id="PTHR21310">
    <property type="entry name" value="AMINOGLYCOSIDE PHOSPHOTRANSFERASE-RELATED-RELATED"/>
    <property type="match status" value="1"/>
</dbReference>
<dbReference type="EMBL" id="MU007116">
    <property type="protein sequence ID" value="KAF2419755.1"/>
    <property type="molecule type" value="Genomic_DNA"/>
</dbReference>
<dbReference type="OrthoDB" id="5210591at2759"/>
<keyword evidence="3" id="KW-1185">Reference proteome</keyword>
<feature type="compositionally biased region" description="Polar residues" evidence="1">
    <location>
        <begin position="22"/>
        <end position="33"/>
    </location>
</feature>
<protein>
    <recommendedName>
        <fullName evidence="4">Aminoglycoside phosphotransferase domain-containing protein</fullName>
    </recommendedName>
</protein>
<dbReference type="PANTHER" id="PTHR21310:SF59">
    <property type="entry name" value="AMINOGLYCOSIDE PHOSPHOTRANSFERASE DOMAIN-CONTAINING PROTEIN"/>
    <property type="match status" value="1"/>
</dbReference>
<proteinExistence type="predicted"/>
<dbReference type="InterPro" id="IPR051678">
    <property type="entry name" value="AGP_Transferase"/>
</dbReference>
<evidence type="ECO:0008006" key="4">
    <source>
        <dbReference type="Google" id="ProtNLM"/>
    </source>
</evidence>
<evidence type="ECO:0000313" key="3">
    <source>
        <dbReference type="Proteomes" id="UP000800235"/>
    </source>
</evidence>
<dbReference type="Gene3D" id="3.30.200.150">
    <property type="match status" value="1"/>
</dbReference>
<organism evidence="2 3">
    <name type="scientific">Tothia fuscella</name>
    <dbReference type="NCBI Taxonomy" id="1048955"/>
    <lineage>
        <taxon>Eukaryota</taxon>
        <taxon>Fungi</taxon>
        <taxon>Dikarya</taxon>
        <taxon>Ascomycota</taxon>
        <taxon>Pezizomycotina</taxon>
        <taxon>Dothideomycetes</taxon>
        <taxon>Pleosporomycetidae</taxon>
        <taxon>Venturiales</taxon>
        <taxon>Cylindrosympodiaceae</taxon>
        <taxon>Tothia</taxon>
    </lineage>
</organism>
<gene>
    <name evidence="2" type="ORF">EJ08DRAFT_683531</name>
</gene>
<evidence type="ECO:0000256" key="1">
    <source>
        <dbReference type="SAM" id="MobiDB-lite"/>
    </source>
</evidence>
<sequence length="348" mass="39208">MEVLPHDAHRFVRSAMDHTGRPSLQSTSPASPNSPEFYSFQKLLRDIYQSSTISLQRVDRLKRHVHMVYTLRTADNSVFTLKCQPSRNTHLLRHEQKSLETEARVIDLIKSSSRLPVPQRISFDVHTINSIGAPYLLRSYLPGTPLSSLPLYLSPAELSSIDRALGSYFFSFTQIRKNTFGLVDRVHAGTGHQTWSEAFLSLLEMVLRDGEDALVSLPYDSIRYHVARHKSLLDQIMVPSLVPLEAGGPRNVLIDERSRQVVGLLGFSTAVWGDPMLAGVFAGASESFWEGYGERPVNDRPHCIRGLLYCLYRAAVGVVTQYYRPGQGDEENEARRSLVWVVNKLNTV</sequence>
<dbReference type="Gene3D" id="3.90.1200.10">
    <property type="match status" value="1"/>
</dbReference>
<dbReference type="Proteomes" id="UP000800235">
    <property type="component" value="Unassembled WGS sequence"/>
</dbReference>
<reference evidence="2" key="1">
    <citation type="journal article" date="2020" name="Stud. Mycol.">
        <title>101 Dothideomycetes genomes: a test case for predicting lifestyles and emergence of pathogens.</title>
        <authorList>
            <person name="Haridas S."/>
            <person name="Albert R."/>
            <person name="Binder M."/>
            <person name="Bloem J."/>
            <person name="Labutti K."/>
            <person name="Salamov A."/>
            <person name="Andreopoulos B."/>
            <person name="Baker S."/>
            <person name="Barry K."/>
            <person name="Bills G."/>
            <person name="Bluhm B."/>
            <person name="Cannon C."/>
            <person name="Castanera R."/>
            <person name="Culley D."/>
            <person name="Daum C."/>
            <person name="Ezra D."/>
            <person name="Gonzalez J."/>
            <person name="Henrissat B."/>
            <person name="Kuo A."/>
            <person name="Liang C."/>
            <person name="Lipzen A."/>
            <person name="Lutzoni F."/>
            <person name="Magnuson J."/>
            <person name="Mondo S."/>
            <person name="Nolan M."/>
            <person name="Ohm R."/>
            <person name="Pangilinan J."/>
            <person name="Park H.-J."/>
            <person name="Ramirez L."/>
            <person name="Alfaro M."/>
            <person name="Sun H."/>
            <person name="Tritt A."/>
            <person name="Yoshinaga Y."/>
            <person name="Zwiers L.-H."/>
            <person name="Turgeon B."/>
            <person name="Goodwin S."/>
            <person name="Spatafora J."/>
            <person name="Crous P."/>
            <person name="Grigoriev I."/>
        </authorList>
    </citation>
    <scope>NUCLEOTIDE SEQUENCE</scope>
    <source>
        <strain evidence="2">CBS 130266</strain>
    </source>
</reference>
<dbReference type="SUPFAM" id="SSF56112">
    <property type="entry name" value="Protein kinase-like (PK-like)"/>
    <property type="match status" value="1"/>
</dbReference>
<evidence type="ECO:0000313" key="2">
    <source>
        <dbReference type="EMBL" id="KAF2419755.1"/>
    </source>
</evidence>
<dbReference type="InterPro" id="IPR011009">
    <property type="entry name" value="Kinase-like_dom_sf"/>
</dbReference>
<name>A0A9P4TTI4_9PEZI</name>
<feature type="region of interest" description="Disordered" evidence="1">
    <location>
        <begin position="14"/>
        <end position="33"/>
    </location>
</feature>
<dbReference type="AlphaFoldDB" id="A0A9P4TTI4"/>